<sequence length="53" mass="5680">LELYDSGATRHLTPYLDDITNVVNVPPLSFSSANRGAFTASSRGEMIIDVPNG</sequence>
<protein>
    <submittedName>
        <fullName evidence="1">Uncharacterized protein</fullName>
    </submittedName>
</protein>
<feature type="non-terminal residue" evidence="1">
    <location>
        <position position="1"/>
    </location>
</feature>
<accession>A0A0D7A1G5</accession>
<name>A0A0D7A1G5_9AGAR</name>
<organism evidence="1 2">
    <name type="scientific">Fistulina hepatica ATCC 64428</name>
    <dbReference type="NCBI Taxonomy" id="1128425"/>
    <lineage>
        <taxon>Eukaryota</taxon>
        <taxon>Fungi</taxon>
        <taxon>Dikarya</taxon>
        <taxon>Basidiomycota</taxon>
        <taxon>Agaricomycotina</taxon>
        <taxon>Agaricomycetes</taxon>
        <taxon>Agaricomycetidae</taxon>
        <taxon>Agaricales</taxon>
        <taxon>Fistulinaceae</taxon>
        <taxon>Fistulina</taxon>
    </lineage>
</organism>
<gene>
    <name evidence="1" type="ORF">FISHEDRAFT_31673</name>
</gene>
<evidence type="ECO:0000313" key="2">
    <source>
        <dbReference type="Proteomes" id="UP000054144"/>
    </source>
</evidence>
<keyword evidence="2" id="KW-1185">Reference proteome</keyword>
<dbReference type="AlphaFoldDB" id="A0A0D7A1G5"/>
<reference evidence="1 2" key="1">
    <citation type="journal article" date="2015" name="Fungal Genet. Biol.">
        <title>Evolution of novel wood decay mechanisms in Agaricales revealed by the genome sequences of Fistulina hepatica and Cylindrobasidium torrendii.</title>
        <authorList>
            <person name="Floudas D."/>
            <person name="Held B.W."/>
            <person name="Riley R."/>
            <person name="Nagy L.G."/>
            <person name="Koehler G."/>
            <person name="Ransdell A.S."/>
            <person name="Younus H."/>
            <person name="Chow J."/>
            <person name="Chiniquy J."/>
            <person name="Lipzen A."/>
            <person name="Tritt A."/>
            <person name="Sun H."/>
            <person name="Haridas S."/>
            <person name="LaButti K."/>
            <person name="Ohm R.A."/>
            <person name="Kues U."/>
            <person name="Blanchette R.A."/>
            <person name="Grigoriev I.V."/>
            <person name="Minto R.E."/>
            <person name="Hibbett D.S."/>
        </authorList>
    </citation>
    <scope>NUCLEOTIDE SEQUENCE [LARGE SCALE GENOMIC DNA]</scope>
    <source>
        <strain evidence="1 2">ATCC 64428</strain>
    </source>
</reference>
<evidence type="ECO:0000313" key="1">
    <source>
        <dbReference type="EMBL" id="KIY43259.1"/>
    </source>
</evidence>
<dbReference type="Proteomes" id="UP000054144">
    <property type="component" value="Unassembled WGS sequence"/>
</dbReference>
<proteinExistence type="predicted"/>
<dbReference type="OrthoDB" id="3251181at2759"/>
<dbReference type="EMBL" id="KN882113">
    <property type="protein sequence ID" value="KIY43259.1"/>
    <property type="molecule type" value="Genomic_DNA"/>
</dbReference>
<feature type="non-terminal residue" evidence="1">
    <location>
        <position position="53"/>
    </location>
</feature>